<dbReference type="InterPro" id="IPR053851">
    <property type="entry name" value="DUF6929"/>
</dbReference>
<sequence length="280" mass="31630">MKQLTLELFLQFFGISAASGIIYNNDYLQIISDDANILYTYDIKKESLSKNSLLSDLSLQENVAKTIKKDFEAITTDGEHYFLFGSGSTSNRKELIELDVKTKELIAKHDLEILYESMKSFAQIGDEDFNIEGVVVDGETWYFFNRGNGPASANGIFTVTAKNLLEDFNIVYNPIELPKIEGHQTSFTDAILVDNKLYFLATAEKTNSTYHDGEIAGSIIGRINPKKMKLEKTRQISQTNKFEGLSLYKKEGKNLAFLLCEDPDNPETKTTSIYKLSFKN</sequence>
<proteinExistence type="predicted"/>
<evidence type="ECO:0000313" key="2">
    <source>
        <dbReference type="Proteomes" id="UP000243887"/>
    </source>
</evidence>
<name>A0A1I3KWQ9_9FLAO</name>
<dbReference type="AlphaFoldDB" id="A0A1I3KWQ9"/>
<reference evidence="2" key="1">
    <citation type="submission" date="2016-10" db="EMBL/GenBank/DDBJ databases">
        <authorList>
            <person name="Varghese N."/>
            <person name="Submissions S."/>
        </authorList>
    </citation>
    <scope>NUCLEOTIDE SEQUENCE [LARGE SCALE GENOMIC DNA]</scope>
    <source>
        <strain evidence="2">DSM 26542</strain>
    </source>
</reference>
<dbReference type="OrthoDB" id="6710009at2"/>
<dbReference type="Pfam" id="PF22000">
    <property type="entry name" value="DUF6929"/>
    <property type="match status" value="1"/>
</dbReference>
<accession>A0A1I3KWQ9</accession>
<dbReference type="Proteomes" id="UP000243887">
    <property type="component" value="Unassembled WGS sequence"/>
</dbReference>
<keyword evidence="2" id="KW-1185">Reference proteome</keyword>
<dbReference type="STRING" id="1150112.SAMN04487893_10193"/>
<dbReference type="EMBL" id="FORU01000001">
    <property type="protein sequence ID" value="SFI76961.1"/>
    <property type="molecule type" value="Genomic_DNA"/>
</dbReference>
<protein>
    <submittedName>
        <fullName evidence="1">Uncharacterized protein</fullName>
    </submittedName>
</protein>
<gene>
    <name evidence="1" type="ORF">SAMN04487893_10193</name>
</gene>
<dbReference type="RefSeq" id="WP_090677478.1">
    <property type="nucleotide sequence ID" value="NZ_FORU01000001.1"/>
</dbReference>
<evidence type="ECO:0000313" key="1">
    <source>
        <dbReference type="EMBL" id="SFI76961.1"/>
    </source>
</evidence>
<organism evidence="1 2">
    <name type="scientific">Myroides guanonis</name>
    <dbReference type="NCBI Taxonomy" id="1150112"/>
    <lineage>
        <taxon>Bacteria</taxon>
        <taxon>Pseudomonadati</taxon>
        <taxon>Bacteroidota</taxon>
        <taxon>Flavobacteriia</taxon>
        <taxon>Flavobacteriales</taxon>
        <taxon>Flavobacteriaceae</taxon>
        <taxon>Myroides</taxon>
    </lineage>
</organism>